<keyword evidence="1" id="KW-0472">Membrane</keyword>
<gene>
    <name evidence="2" type="ORF">ACFOWD_12645</name>
</gene>
<feature type="transmembrane region" description="Helical" evidence="1">
    <location>
        <begin position="32"/>
        <end position="49"/>
    </location>
</feature>
<evidence type="ECO:0000313" key="3">
    <source>
        <dbReference type="Proteomes" id="UP001595826"/>
    </source>
</evidence>
<sequence length="58" mass="6700">MKKITYYFLMTLGILSVLVGLFSLFKGGDFNAYFYAIFIGITLIGTTYYNQKQKNKKL</sequence>
<name>A0ABV8REL8_9FLAO</name>
<keyword evidence="1" id="KW-0812">Transmembrane</keyword>
<dbReference type="RefSeq" id="WP_377411113.1">
    <property type="nucleotide sequence ID" value="NZ_JBHSCY010000003.1"/>
</dbReference>
<evidence type="ECO:0000313" key="2">
    <source>
        <dbReference type="EMBL" id="MFC4269759.1"/>
    </source>
</evidence>
<reference evidence="3" key="1">
    <citation type="journal article" date="2019" name="Int. J. Syst. Evol. Microbiol.">
        <title>The Global Catalogue of Microorganisms (GCM) 10K type strain sequencing project: providing services to taxonomists for standard genome sequencing and annotation.</title>
        <authorList>
            <consortium name="The Broad Institute Genomics Platform"/>
            <consortium name="The Broad Institute Genome Sequencing Center for Infectious Disease"/>
            <person name="Wu L."/>
            <person name="Ma J."/>
        </authorList>
    </citation>
    <scope>NUCLEOTIDE SEQUENCE [LARGE SCALE GENOMIC DNA]</scope>
    <source>
        <strain evidence="3">CECT 8655</strain>
    </source>
</reference>
<comment type="caution">
    <text evidence="2">The sequence shown here is derived from an EMBL/GenBank/DDBJ whole genome shotgun (WGS) entry which is preliminary data.</text>
</comment>
<dbReference type="EMBL" id="JBHSCY010000003">
    <property type="protein sequence ID" value="MFC4269759.1"/>
    <property type="molecule type" value="Genomic_DNA"/>
</dbReference>
<evidence type="ECO:0000256" key="1">
    <source>
        <dbReference type="SAM" id="Phobius"/>
    </source>
</evidence>
<organism evidence="2 3">
    <name type="scientific">Polaribacter marinivivus</name>
    <dbReference type="NCBI Taxonomy" id="1524260"/>
    <lineage>
        <taxon>Bacteria</taxon>
        <taxon>Pseudomonadati</taxon>
        <taxon>Bacteroidota</taxon>
        <taxon>Flavobacteriia</taxon>
        <taxon>Flavobacteriales</taxon>
        <taxon>Flavobacteriaceae</taxon>
    </lineage>
</organism>
<keyword evidence="3" id="KW-1185">Reference proteome</keyword>
<protein>
    <submittedName>
        <fullName evidence="2">Uncharacterized protein</fullName>
    </submittedName>
</protein>
<accession>A0ABV8REL8</accession>
<proteinExistence type="predicted"/>
<keyword evidence="1" id="KW-1133">Transmembrane helix</keyword>
<dbReference type="Proteomes" id="UP001595826">
    <property type="component" value="Unassembled WGS sequence"/>
</dbReference>
<feature type="transmembrane region" description="Helical" evidence="1">
    <location>
        <begin position="7"/>
        <end position="26"/>
    </location>
</feature>